<dbReference type="Proteomes" id="UP000503820">
    <property type="component" value="Unassembled WGS sequence"/>
</dbReference>
<comment type="subcellular location">
    <subcellularLocation>
        <location evidence="1">Cell membrane</location>
        <topology evidence="1">Peripheral membrane protein</topology>
    </subcellularLocation>
</comment>
<keyword evidence="5" id="KW-0777">Teichoic acid biosynthesis</keyword>
<dbReference type="RefSeq" id="WP_174411161.1">
    <property type="nucleotide sequence ID" value="NZ_BLVP01000043.1"/>
</dbReference>
<evidence type="ECO:0000256" key="5">
    <source>
        <dbReference type="ARBA" id="ARBA00022944"/>
    </source>
</evidence>
<evidence type="ECO:0000256" key="4">
    <source>
        <dbReference type="ARBA" id="ARBA00022679"/>
    </source>
</evidence>
<dbReference type="AlphaFoldDB" id="A0A7J0BXY2"/>
<organism evidence="7 8">
    <name type="scientific">Desulfovibrio psychrotolerans</name>
    <dbReference type="NCBI Taxonomy" id="415242"/>
    <lineage>
        <taxon>Bacteria</taxon>
        <taxon>Pseudomonadati</taxon>
        <taxon>Thermodesulfobacteriota</taxon>
        <taxon>Desulfovibrionia</taxon>
        <taxon>Desulfovibrionales</taxon>
        <taxon>Desulfovibrionaceae</taxon>
        <taxon>Desulfovibrio</taxon>
    </lineage>
</organism>
<proteinExistence type="inferred from homology"/>
<evidence type="ECO:0000256" key="1">
    <source>
        <dbReference type="ARBA" id="ARBA00004202"/>
    </source>
</evidence>
<evidence type="ECO:0000313" key="7">
    <source>
        <dbReference type="EMBL" id="GFM38550.1"/>
    </source>
</evidence>
<comment type="similarity">
    <text evidence="2">Belongs to the CDP-glycerol glycerophosphotransferase family.</text>
</comment>
<reference evidence="7 8" key="1">
    <citation type="submission" date="2020-05" db="EMBL/GenBank/DDBJ databases">
        <title>Draft genome sequence of Desulfovibrio psychrotolerans JS1T.</title>
        <authorList>
            <person name="Ueno A."/>
            <person name="Tamazawa S."/>
            <person name="Tamamura S."/>
            <person name="Murakami T."/>
            <person name="Kiyama T."/>
            <person name="Inomata H."/>
            <person name="Amano Y."/>
            <person name="Miyakawa K."/>
            <person name="Tamaki H."/>
            <person name="Naganuma T."/>
            <person name="Kaneko K."/>
        </authorList>
    </citation>
    <scope>NUCLEOTIDE SEQUENCE [LARGE SCALE GENOMIC DNA]</scope>
    <source>
        <strain evidence="7 8">JS1</strain>
    </source>
</reference>
<dbReference type="GO" id="GO:0047355">
    <property type="term" value="F:CDP-glycerol glycerophosphotransferase activity"/>
    <property type="evidence" value="ECO:0007669"/>
    <property type="project" value="InterPro"/>
</dbReference>
<keyword evidence="3" id="KW-1003">Cell membrane</keyword>
<dbReference type="InterPro" id="IPR007554">
    <property type="entry name" value="Glycerophosphate_synth"/>
</dbReference>
<dbReference type="PANTHER" id="PTHR37316:SF3">
    <property type="entry name" value="TEICHOIC ACID GLYCEROL-PHOSPHATE TRANSFERASE"/>
    <property type="match status" value="1"/>
</dbReference>
<dbReference type="Gene3D" id="3.40.50.12580">
    <property type="match status" value="1"/>
</dbReference>
<dbReference type="GO" id="GO:0019350">
    <property type="term" value="P:teichoic acid biosynthetic process"/>
    <property type="evidence" value="ECO:0007669"/>
    <property type="project" value="UniProtKB-KW"/>
</dbReference>
<dbReference type="EMBL" id="BLVP01000043">
    <property type="protein sequence ID" value="GFM38550.1"/>
    <property type="molecule type" value="Genomic_DNA"/>
</dbReference>
<dbReference type="SUPFAM" id="SSF53756">
    <property type="entry name" value="UDP-Glycosyltransferase/glycogen phosphorylase"/>
    <property type="match status" value="1"/>
</dbReference>
<comment type="caution">
    <text evidence="7">The sequence shown here is derived from an EMBL/GenBank/DDBJ whole genome shotgun (WGS) entry which is preliminary data.</text>
</comment>
<gene>
    <name evidence="7" type="ORF">DSM19430T_32340</name>
</gene>
<dbReference type="GO" id="GO:0005886">
    <property type="term" value="C:plasma membrane"/>
    <property type="evidence" value="ECO:0007669"/>
    <property type="project" value="UniProtKB-SubCell"/>
</dbReference>
<evidence type="ECO:0000256" key="3">
    <source>
        <dbReference type="ARBA" id="ARBA00022475"/>
    </source>
</evidence>
<evidence type="ECO:0000313" key="8">
    <source>
        <dbReference type="Proteomes" id="UP000503820"/>
    </source>
</evidence>
<dbReference type="PANTHER" id="PTHR37316">
    <property type="entry name" value="TEICHOIC ACID GLYCEROL-PHOSPHATE PRIMASE"/>
    <property type="match status" value="1"/>
</dbReference>
<dbReference type="Pfam" id="PF04464">
    <property type="entry name" value="Glyphos_transf"/>
    <property type="match status" value="1"/>
</dbReference>
<evidence type="ECO:0000256" key="6">
    <source>
        <dbReference type="ARBA" id="ARBA00023136"/>
    </source>
</evidence>
<sequence length="391" mass="44496">MQNPELEHIARMAAAIPKQNNLVVFFGKSGNTFIDNVKYFFLHCVQKQPQLQCVYMAFEREDAAQLATSGLPVMWAFSPDAGPVMAMASLVICDDFEWKQHESLCALLENAKVIQLWHGIPLKAIGFPEIRSSVNMTPEKAEKLTKAYSGYEAVVSTSPYFTEHAFSKAFRARHFVECGYPRNDMLQRRPSKYDMINADSDLYAELVKFRKQGGKTLFFMPTFRDIGGDPFADGAIHPGRLAAFCHRHNILFLCKFHPYVEGTGAYVHPNLRLVAPKSDAYPLLSLCDALLTDYSSIYFDFLLLDRPLIFYPYDYEAYTTRNRELLFDYDSMTPGRKAVSEDDLYTALEEVLVQGRDDFSGPRRALRDKAFTHHDGRAAERLGAHIVSNYL</sequence>
<dbReference type="Gene3D" id="3.40.50.11820">
    <property type="match status" value="1"/>
</dbReference>
<dbReference type="InterPro" id="IPR043149">
    <property type="entry name" value="TagF_N"/>
</dbReference>
<protein>
    <submittedName>
        <fullName evidence="7">Teichoic acid biosynthesis protein F</fullName>
    </submittedName>
</protein>
<keyword evidence="4" id="KW-0808">Transferase</keyword>
<keyword evidence="8" id="KW-1185">Reference proteome</keyword>
<evidence type="ECO:0000256" key="2">
    <source>
        <dbReference type="ARBA" id="ARBA00010488"/>
    </source>
</evidence>
<dbReference type="InterPro" id="IPR051612">
    <property type="entry name" value="Teichoic_Acid_Biosynth"/>
</dbReference>
<keyword evidence="6" id="KW-0472">Membrane</keyword>
<name>A0A7J0BXY2_9BACT</name>
<dbReference type="InterPro" id="IPR043148">
    <property type="entry name" value="TagF_C"/>
</dbReference>
<accession>A0A7J0BXY2</accession>